<dbReference type="HOGENOM" id="CLU_039531_2_1_1"/>
<keyword evidence="3" id="KW-1185">Reference proteome</keyword>
<dbReference type="PANTHER" id="PTHR40780">
    <property type="entry name" value="DUF3669 DOMAIN-CONTAINING PROTEIN"/>
    <property type="match status" value="1"/>
</dbReference>
<gene>
    <name evidence="2" type="ORF">A1O3_03259</name>
</gene>
<dbReference type="RefSeq" id="XP_007731587.1">
    <property type="nucleotide sequence ID" value="XM_007733397.1"/>
</dbReference>
<proteinExistence type="predicted"/>
<dbReference type="GeneID" id="19167387"/>
<dbReference type="eggNOG" id="ENOG502S9QG">
    <property type="taxonomic scope" value="Eukaryota"/>
</dbReference>
<dbReference type="Pfam" id="PF12417">
    <property type="entry name" value="DUF3669"/>
    <property type="match status" value="1"/>
</dbReference>
<organism evidence="2 3">
    <name type="scientific">Capronia epimyces CBS 606.96</name>
    <dbReference type="NCBI Taxonomy" id="1182542"/>
    <lineage>
        <taxon>Eukaryota</taxon>
        <taxon>Fungi</taxon>
        <taxon>Dikarya</taxon>
        <taxon>Ascomycota</taxon>
        <taxon>Pezizomycotina</taxon>
        <taxon>Eurotiomycetes</taxon>
        <taxon>Chaetothyriomycetidae</taxon>
        <taxon>Chaetothyriales</taxon>
        <taxon>Herpotrichiellaceae</taxon>
        <taxon>Capronia</taxon>
    </lineage>
</organism>
<dbReference type="PANTHER" id="PTHR40780:SF3">
    <property type="entry name" value="DUF3669 DOMAIN-CONTAINING PROTEIN"/>
    <property type="match status" value="1"/>
</dbReference>
<comment type="caution">
    <text evidence="2">The sequence shown here is derived from an EMBL/GenBank/DDBJ whole genome shotgun (WGS) entry which is preliminary data.</text>
</comment>
<evidence type="ECO:0000313" key="3">
    <source>
        <dbReference type="Proteomes" id="UP000019478"/>
    </source>
</evidence>
<evidence type="ECO:0000259" key="1">
    <source>
        <dbReference type="Pfam" id="PF12417"/>
    </source>
</evidence>
<sequence>MGSRGGEIAMKREDGGPGRSVLIDYSMHKLVIEKASQGTAKERDKIQVCVPRWPMFVKIDDPWWHANLARFPHGYAACNMICSERIPPLPQEVRDRLIDLYCPAASIATIKSNDADRDCLVRLYLGRRKIQNTARRGRNFFSLRNYPLHLNQAEELDLQIFEYARAMAEMLAMMHWTAKIDANDVEFVLGGTQKTGIGEHTHEFFGRHCLWVLDFDCCKPLTMDAAGVEQAARAFLRNDPYFPRPAIEGSLDHALWFEFRSRYLDCSQHRVATSNTHDLGLPELFITQVEELHHQIVNRRPSAPSS</sequence>
<dbReference type="AlphaFoldDB" id="W9Y1E7"/>
<dbReference type="EMBL" id="AMGY01000003">
    <property type="protein sequence ID" value="EXJ86308.1"/>
    <property type="molecule type" value="Genomic_DNA"/>
</dbReference>
<evidence type="ECO:0000313" key="2">
    <source>
        <dbReference type="EMBL" id="EXJ86308.1"/>
    </source>
</evidence>
<dbReference type="OrthoDB" id="2993351at2759"/>
<protein>
    <recommendedName>
        <fullName evidence="1">DUF3669 domain-containing protein</fullName>
    </recommendedName>
</protein>
<name>W9Y1E7_9EURO</name>
<reference evidence="2 3" key="1">
    <citation type="submission" date="2013-03" db="EMBL/GenBank/DDBJ databases">
        <title>The Genome Sequence of Capronia epimyces CBS 606.96.</title>
        <authorList>
            <consortium name="The Broad Institute Genomics Platform"/>
            <person name="Cuomo C."/>
            <person name="de Hoog S."/>
            <person name="Gorbushina A."/>
            <person name="Walker B."/>
            <person name="Young S.K."/>
            <person name="Zeng Q."/>
            <person name="Gargeya S."/>
            <person name="Fitzgerald M."/>
            <person name="Haas B."/>
            <person name="Abouelleil A."/>
            <person name="Allen A.W."/>
            <person name="Alvarado L."/>
            <person name="Arachchi H.M."/>
            <person name="Berlin A.M."/>
            <person name="Chapman S.B."/>
            <person name="Gainer-Dewar J."/>
            <person name="Goldberg J."/>
            <person name="Griggs A."/>
            <person name="Gujja S."/>
            <person name="Hansen M."/>
            <person name="Howarth C."/>
            <person name="Imamovic A."/>
            <person name="Ireland A."/>
            <person name="Larimer J."/>
            <person name="McCowan C."/>
            <person name="Murphy C."/>
            <person name="Pearson M."/>
            <person name="Poon T.W."/>
            <person name="Priest M."/>
            <person name="Roberts A."/>
            <person name="Saif S."/>
            <person name="Shea T."/>
            <person name="Sisk P."/>
            <person name="Sykes S."/>
            <person name="Wortman J."/>
            <person name="Nusbaum C."/>
            <person name="Birren B."/>
        </authorList>
    </citation>
    <scope>NUCLEOTIDE SEQUENCE [LARGE SCALE GENOMIC DNA]</scope>
    <source>
        <strain evidence="2 3">CBS 606.96</strain>
    </source>
</reference>
<dbReference type="InterPro" id="IPR022137">
    <property type="entry name" value="Znf_prot_DUF3669"/>
</dbReference>
<accession>W9Y1E7</accession>
<feature type="domain" description="DUF3669" evidence="1">
    <location>
        <begin position="210"/>
        <end position="270"/>
    </location>
</feature>
<dbReference type="Proteomes" id="UP000019478">
    <property type="component" value="Unassembled WGS sequence"/>
</dbReference>